<proteinExistence type="predicted"/>
<evidence type="ECO:0000256" key="1">
    <source>
        <dbReference type="SAM" id="Phobius"/>
    </source>
</evidence>
<keyword evidence="1" id="KW-1133">Transmembrane helix</keyword>
<dbReference type="Pfam" id="PF13386">
    <property type="entry name" value="DsbD_2"/>
    <property type="match status" value="1"/>
</dbReference>
<dbReference type="PANTHER" id="PTHR42208:SF1">
    <property type="entry name" value="HEAVY METAL TRANSPORTER"/>
    <property type="match status" value="1"/>
</dbReference>
<keyword evidence="1" id="KW-0812">Transmembrane</keyword>
<feature type="transmembrane region" description="Helical" evidence="1">
    <location>
        <begin position="132"/>
        <end position="156"/>
    </location>
</feature>
<dbReference type="Proteomes" id="UP001217476">
    <property type="component" value="Chromosome"/>
</dbReference>
<accession>A0AAJ5VXF0</accession>
<protein>
    <submittedName>
        <fullName evidence="3">Sulfite exporter TauE/SafE family protein</fullName>
    </submittedName>
</protein>
<dbReference type="EMBL" id="CP119312">
    <property type="protein sequence ID" value="WEK06671.1"/>
    <property type="molecule type" value="Genomic_DNA"/>
</dbReference>
<keyword evidence="1" id="KW-0472">Membrane</keyword>
<dbReference type="AlphaFoldDB" id="A0AAJ5VXF0"/>
<feature type="transmembrane region" description="Helical" evidence="1">
    <location>
        <begin position="56"/>
        <end position="73"/>
    </location>
</feature>
<feature type="domain" description="Urease accessory protein UreH-like transmembrane" evidence="2">
    <location>
        <begin position="10"/>
        <end position="214"/>
    </location>
</feature>
<name>A0AAJ5VXF0_9HYPH</name>
<dbReference type="PANTHER" id="PTHR42208">
    <property type="entry name" value="HEAVY METAL TRANSPORTER-RELATED"/>
    <property type="match status" value="1"/>
</dbReference>
<evidence type="ECO:0000259" key="2">
    <source>
        <dbReference type="Pfam" id="PF13386"/>
    </source>
</evidence>
<reference evidence="3" key="1">
    <citation type="submission" date="2023-03" db="EMBL/GenBank/DDBJ databases">
        <title>Andean soil-derived lignocellulolytic bacterial consortium as a source of novel taxa and putative plastic-active enzymes.</title>
        <authorList>
            <person name="Diaz-Garcia L."/>
            <person name="Chuvochina M."/>
            <person name="Feuerriegel G."/>
            <person name="Bunk B."/>
            <person name="Sproer C."/>
            <person name="Streit W.R."/>
            <person name="Rodriguez L.M."/>
            <person name="Overmann J."/>
            <person name="Jimenez D.J."/>
        </authorList>
    </citation>
    <scope>NUCLEOTIDE SEQUENCE</scope>
    <source>
        <strain evidence="3">MAG 4196</strain>
    </source>
</reference>
<evidence type="ECO:0000313" key="4">
    <source>
        <dbReference type="Proteomes" id="UP001217476"/>
    </source>
</evidence>
<feature type="transmembrane region" description="Helical" evidence="1">
    <location>
        <begin position="168"/>
        <end position="192"/>
    </location>
</feature>
<feature type="transmembrane region" description="Helical" evidence="1">
    <location>
        <begin position="6"/>
        <end position="35"/>
    </location>
</feature>
<feature type="transmembrane region" description="Helical" evidence="1">
    <location>
        <begin position="85"/>
        <end position="111"/>
    </location>
</feature>
<dbReference type="InterPro" id="IPR039447">
    <property type="entry name" value="UreH-like_TM_dom"/>
</dbReference>
<evidence type="ECO:0000313" key="3">
    <source>
        <dbReference type="EMBL" id="WEK06671.1"/>
    </source>
</evidence>
<organism evidence="3 4">
    <name type="scientific">Candidatus Devosia phytovorans</name>
    <dbReference type="NCBI Taxonomy" id="3121372"/>
    <lineage>
        <taxon>Bacteria</taxon>
        <taxon>Pseudomonadati</taxon>
        <taxon>Pseudomonadota</taxon>
        <taxon>Alphaproteobacteria</taxon>
        <taxon>Hyphomicrobiales</taxon>
        <taxon>Devosiaceae</taxon>
        <taxon>Devosia</taxon>
    </lineage>
</organism>
<gene>
    <name evidence="3" type="ORF">P0Y65_10645</name>
</gene>
<sequence length="230" mass="23361">MIPSPIIWGLLLGLGSSLHCAGMCGPISCSLLMLGGDDRDRKQLALRIGTMQAGRILSYVLLGAVVGLFGAGLQARLEMASVHMALQWVAGAVVLWLGLSTAGFVPSLALADRLTMPLASGLAGVRAALSGGGVELALISGLVWGITPCAMVYAALFNSLVTGNVADGMLLMLAFGLGTLPAVVLSTLTLIGARARRSRPGRQAAGVFMIVAGALALALTVPGSPLCITQ</sequence>
<feature type="transmembrane region" description="Helical" evidence="1">
    <location>
        <begin position="204"/>
        <end position="221"/>
    </location>
</feature>